<name>A0A1R1PEN3_ZANCU</name>
<accession>A0A1R1PEN3</accession>
<organism evidence="2 3">
    <name type="scientific">Zancudomyces culisetae</name>
    <name type="common">Gut fungus</name>
    <name type="synonym">Smittium culisetae</name>
    <dbReference type="NCBI Taxonomy" id="1213189"/>
    <lineage>
        <taxon>Eukaryota</taxon>
        <taxon>Fungi</taxon>
        <taxon>Fungi incertae sedis</taxon>
        <taxon>Zoopagomycota</taxon>
        <taxon>Kickxellomycotina</taxon>
        <taxon>Harpellomycetes</taxon>
        <taxon>Harpellales</taxon>
        <taxon>Legeriomycetaceae</taxon>
        <taxon>Zancudomyces</taxon>
    </lineage>
</organism>
<feature type="region of interest" description="Disordered" evidence="1">
    <location>
        <begin position="1"/>
        <end position="42"/>
    </location>
</feature>
<proteinExistence type="predicted"/>
<sequence>MSLGRTSFAPESKSRRASALEKSLARKRGSEPARVTAHSVPVERKPHRTVILLKVDKSVLEREEKLGGVK</sequence>
<dbReference type="Proteomes" id="UP000188320">
    <property type="component" value="Unassembled WGS sequence"/>
</dbReference>
<protein>
    <submittedName>
        <fullName evidence="2">Transport protein particle subunit trs31</fullName>
    </submittedName>
</protein>
<evidence type="ECO:0000313" key="3">
    <source>
        <dbReference type="Proteomes" id="UP000188320"/>
    </source>
</evidence>
<gene>
    <name evidence="2" type="ORF">AX774_g7132</name>
</gene>
<dbReference type="OrthoDB" id="10254842at2759"/>
<evidence type="ECO:0000256" key="1">
    <source>
        <dbReference type="SAM" id="MobiDB-lite"/>
    </source>
</evidence>
<reference evidence="3" key="1">
    <citation type="submission" date="2017-01" db="EMBL/GenBank/DDBJ databases">
        <authorList>
            <person name="Wang Y."/>
            <person name="White M."/>
            <person name="Kvist S."/>
            <person name="Moncalvo J.-M."/>
        </authorList>
    </citation>
    <scope>NUCLEOTIDE SEQUENCE [LARGE SCALE GENOMIC DNA]</scope>
    <source>
        <strain evidence="3">COL-18-3</strain>
    </source>
</reference>
<dbReference type="EMBL" id="LSSK01001553">
    <property type="protein sequence ID" value="OMH79450.1"/>
    <property type="molecule type" value="Genomic_DNA"/>
</dbReference>
<comment type="caution">
    <text evidence="2">The sequence shown here is derived from an EMBL/GenBank/DDBJ whole genome shotgun (WGS) entry which is preliminary data.</text>
</comment>
<evidence type="ECO:0000313" key="2">
    <source>
        <dbReference type="EMBL" id="OMH79450.1"/>
    </source>
</evidence>
<dbReference type="AlphaFoldDB" id="A0A1R1PEN3"/>
<keyword evidence="3" id="KW-1185">Reference proteome</keyword>